<accession>A0A814IN24</accession>
<organism evidence="1 2">
    <name type="scientific">Rotaria magnacalcarata</name>
    <dbReference type="NCBI Taxonomy" id="392030"/>
    <lineage>
        <taxon>Eukaryota</taxon>
        <taxon>Metazoa</taxon>
        <taxon>Spiralia</taxon>
        <taxon>Gnathifera</taxon>
        <taxon>Rotifera</taxon>
        <taxon>Eurotatoria</taxon>
        <taxon>Bdelloidea</taxon>
        <taxon>Philodinida</taxon>
        <taxon>Philodinidae</taxon>
        <taxon>Rotaria</taxon>
    </lineage>
</organism>
<proteinExistence type="predicted"/>
<dbReference type="AlphaFoldDB" id="A0A814IN24"/>
<sequence>MEGNNRLDPLVEQGLMKILKILDNNQDIDRIISEINREYSDEGCLLRIIIFADTQEIECKSVPSNIEIHNKKDLFLFKQSNLYFVLKHDQTIKLVDDENVNLKLRMNRYVSGMAEYTDLLEHLCHIRIKYHYKKYIEKSNSLFDVYQNEINQLSKIYSIKEFNGEYSSYSNPTLFYFLSNLDEKLDRLELKLNKVDFEFEEILNSSLIKIKDLYKSAIIKVL</sequence>
<comment type="caution">
    <text evidence="1">The sequence shown here is derived from an EMBL/GenBank/DDBJ whole genome shotgun (WGS) entry which is preliminary data.</text>
</comment>
<protein>
    <submittedName>
        <fullName evidence="1">Uncharacterized protein</fullName>
    </submittedName>
</protein>
<name>A0A814IN24_9BILA</name>
<evidence type="ECO:0000313" key="2">
    <source>
        <dbReference type="Proteomes" id="UP000663855"/>
    </source>
</evidence>
<dbReference type="Proteomes" id="UP000663855">
    <property type="component" value="Unassembled WGS sequence"/>
</dbReference>
<dbReference type="EMBL" id="CAJNOV010000508">
    <property type="protein sequence ID" value="CAF1025786.1"/>
    <property type="molecule type" value="Genomic_DNA"/>
</dbReference>
<evidence type="ECO:0000313" key="1">
    <source>
        <dbReference type="EMBL" id="CAF1025786.1"/>
    </source>
</evidence>
<reference evidence="1" key="1">
    <citation type="submission" date="2021-02" db="EMBL/GenBank/DDBJ databases">
        <authorList>
            <person name="Nowell W R."/>
        </authorList>
    </citation>
    <scope>NUCLEOTIDE SEQUENCE</scope>
</reference>
<gene>
    <name evidence="1" type="ORF">CJN711_LOCUS3545</name>
</gene>